<dbReference type="PANTHER" id="PTHR33112:SF16">
    <property type="entry name" value="HETEROKARYON INCOMPATIBILITY DOMAIN-CONTAINING PROTEIN"/>
    <property type="match status" value="1"/>
</dbReference>
<dbReference type="GeneID" id="92069856"/>
<reference evidence="2 3" key="1">
    <citation type="submission" date="2023-01" db="EMBL/GenBank/DDBJ databases">
        <title>Analysis of 21 Apiospora genomes using comparative genomics revels a genus with tremendous synthesis potential of carbohydrate active enzymes and secondary metabolites.</title>
        <authorList>
            <person name="Sorensen T."/>
        </authorList>
    </citation>
    <scope>NUCLEOTIDE SEQUENCE [LARGE SCALE GENOMIC DNA]</scope>
    <source>
        <strain evidence="2 3">CBS 24483</strain>
    </source>
</reference>
<dbReference type="EMBL" id="JAQQWE010000001">
    <property type="protein sequence ID" value="KAK7966295.1"/>
    <property type="molecule type" value="Genomic_DNA"/>
</dbReference>
<sequence>MSICSDCQLLALWTFQGPDPGLSYYERPLDVRLSDFPEEKVAWRNRSWPHRRFLLSVFELHLRPAGCALRRWLSASLPRQSAKADFVDRLQARTIDYDLPVAIFTRPHCWNTYRAAPGILCLGAHSQLDMINNDFGDADRKKSIAVVAEGECAAPAPPYPARFLDVNTSLDDRFIKLVRSEDDWTVEAAKMADVYQGSYFTIAATSSPDGDGGLYLDSVTPATRVNLRRAKESSKPSPNTPNGEPPDACYIRYPVASPDTIRGGPLSSRAWVLQEQMLSTRLVHFTDSQMFYQCAAGLSSEDGVLYRTATPFARQYEDWKWEIGAKWWVLVTEYSRRSITRESDRMAAMTGIVKAFSQKTGTEFALAVLVEFTCKWEGPEYLSRLLSSKLVISARIKPLSLRIPPYASSFYRDNVGNTLDTRIGAGDGDPSGLLIHLDGPLKQADFGSLYLLRLYTVKCTYSRSPLDDFVLLLKREERKDGPVYRRLGAGHLARPVPPPYIPWSTSYLSALAEPSMETSTGSYQVGSQVTEPSFFDGIGMQKVEPV</sequence>
<dbReference type="InterPro" id="IPR010730">
    <property type="entry name" value="HET"/>
</dbReference>
<comment type="caution">
    <text evidence="2">The sequence shown here is derived from an EMBL/GenBank/DDBJ whole genome shotgun (WGS) entry which is preliminary data.</text>
</comment>
<dbReference type="RefSeq" id="XP_066705687.1">
    <property type="nucleotide sequence ID" value="XM_066836794.1"/>
</dbReference>
<evidence type="ECO:0000313" key="3">
    <source>
        <dbReference type="Proteomes" id="UP001391051"/>
    </source>
</evidence>
<dbReference type="PANTHER" id="PTHR33112">
    <property type="entry name" value="DOMAIN PROTEIN, PUTATIVE-RELATED"/>
    <property type="match status" value="1"/>
</dbReference>
<dbReference type="Pfam" id="PF06985">
    <property type="entry name" value="HET"/>
    <property type="match status" value="1"/>
</dbReference>
<protein>
    <recommendedName>
        <fullName evidence="1">Heterokaryon incompatibility domain-containing protein</fullName>
    </recommendedName>
</protein>
<dbReference type="Proteomes" id="UP001391051">
    <property type="component" value="Unassembled WGS sequence"/>
</dbReference>
<evidence type="ECO:0000259" key="1">
    <source>
        <dbReference type="Pfam" id="PF06985"/>
    </source>
</evidence>
<organism evidence="2 3">
    <name type="scientific">Apiospora aurea</name>
    <dbReference type="NCBI Taxonomy" id="335848"/>
    <lineage>
        <taxon>Eukaryota</taxon>
        <taxon>Fungi</taxon>
        <taxon>Dikarya</taxon>
        <taxon>Ascomycota</taxon>
        <taxon>Pezizomycotina</taxon>
        <taxon>Sordariomycetes</taxon>
        <taxon>Xylariomycetidae</taxon>
        <taxon>Amphisphaeriales</taxon>
        <taxon>Apiosporaceae</taxon>
        <taxon>Apiospora</taxon>
    </lineage>
</organism>
<name>A0ABR1QUC8_9PEZI</name>
<evidence type="ECO:0000313" key="2">
    <source>
        <dbReference type="EMBL" id="KAK7966295.1"/>
    </source>
</evidence>
<keyword evidence="3" id="KW-1185">Reference proteome</keyword>
<accession>A0ABR1QUC8</accession>
<gene>
    <name evidence="2" type="ORF">PG986_000572</name>
</gene>
<feature type="domain" description="Heterokaryon incompatibility" evidence="1">
    <location>
        <begin position="181"/>
        <end position="275"/>
    </location>
</feature>
<proteinExistence type="predicted"/>